<sequence>MTRTSPIATRFRHVTGGLLSPVSKADVGETAGRLLEQGYDVLAWADPFFPDRSLPASVRAAMLAEIEAGLPEHYTMPIGDLGLRRTIAARIAATTGLQVDPQRHVIVTPGSDSGLLLALMPLLEPGDEVLVPDPSYPSNVRDVEILGAVPVTVPLDAADGYRLDVAAFERARTERTRVVLLSHPNNPTGTVFRREWLEELAAWIVANDLVLVSDQAFEDHVYDDLEMVTPATLPGMWERTISVYSISKGLGLSGLRVGYVVADTPFMDVYYGAAVNVVGATSTVSQAGAVAALQDPTILPANRAELLEHREVAWRLLHDVPGVRATWPESGILLWLDVSALGSGAEVADHLVRNARVLVNDGAAYGPSGADHVRLVFGCYRSAAQLETVLTRVRAALLELAAERGLVE</sequence>
<keyword evidence="3 6" id="KW-0032">Aminotransferase</keyword>
<reference evidence="8 9" key="1">
    <citation type="submission" date="2018-11" db="EMBL/GenBank/DDBJ databases">
        <title>Sequencing the genomes of 1000 actinobacteria strains.</title>
        <authorList>
            <person name="Klenk H.-P."/>
        </authorList>
    </citation>
    <scope>NUCLEOTIDE SEQUENCE [LARGE SCALE GENOMIC DNA]</scope>
    <source>
        <strain evidence="8 9">DSM 13521</strain>
    </source>
</reference>
<dbReference type="OrthoDB" id="9763453at2"/>
<evidence type="ECO:0000256" key="5">
    <source>
        <dbReference type="ARBA" id="ARBA00022898"/>
    </source>
</evidence>
<dbReference type="GO" id="GO:0008483">
    <property type="term" value="F:transaminase activity"/>
    <property type="evidence" value="ECO:0007669"/>
    <property type="project" value="UniProtKB-KW"/>
</dbReference>
<accession>A0A3N2D8M3</accession>
<dbReference type="PROSITE" id="PS00105">
    <property type="entry name" value="AA_TRANSFER_CLASS_1"/>
    <property type="match status" value="1"/>
</dbReference>
<comment type="caution">
    <text evidence="8">The sequence shown here is derived from an EMBL/GenBank/DDBJ whole genome shotgun (WGS) entry which is preliminary data.</text>
</comment>
<dbReference type="EC" id="2.6.1.-" evidence="6"/>
<evidence type="ECO:0000259" key="7">
    <source>
        <dbReference type="Pfam" id="PF00155"/>
    </source>
</evidence>
<dbReference type="AlphaFoldDB" id="A0A3N2D8M3"/>
<evidence type="ECO:0000256" key="4">
    <source>
        <dbReference type="ARBA" id="ARBA00022679"/>
    </source>
</evidence>
<dbReference type="RefSeq" id="WP_123738072.1">
    <property type="nucleotide sequence ID" value="NZ_CALFQU010000007.1"/>
</dbReference>
<dbReference type="EMBL" id="RKHQ01000001">
    <property type="protein sequence ID" value="ROR95804.1"/>
    <property type="molecule type" value="Genomic_DNA"/>
</dbReference>
<keyword evidence="9" id="KW-1185">Reference proteome</keyword>
<dbReference type="SUPFAM" id="SSF53383">
    <property type="entry name" value="PLP-dependent transferases"/>
    <property type="match status" value="1"/>
</dbReference>
<dbReference type="Gene3D" id="3.40.640.10">
    <property type="entry name" value="Type I PLP-dependent aspartate aminotransferase-like (Major domain)"/>
    <property type="match status" value="1"/>
</dbReference>
<dbReference type="PRINTS" id="PR00753">
    <property type="entry name" value="ACCSYNTHASE"/>
</dbReference>
<name>A0A3N2D8M3_9MICO</name>
<evidence type="ECO:0000256" key="2">
    <source>
        <dbReference type="ARBA" id="ARBA00007441"/>
    </source>
</evidence>
<comment type="cofactor">
    <cofactor evidence="1 6">
        <name>pyridoxal 5'-phosphate</name>
        <dbReference type="ChEBI" id="CHEBI:597326"/>
    </cofactor>
</comment>
<comment type="similarity">
    <text evidence="2 6">Belongs to the class-I pyridoxal-phosphate-dependent aminotransferase family.</text>
</comment>
<dbReference type="InterPro" id="IPR004839">
    <property type="entry name" value="Aminotransferase_I/II_large"/>
</dbReference>
<dbReference type="Proteomes" id="UP000275356">
    <property type="component" value="Unassembled WGS sequence"/>
</dbReference>
<proteinExistence type="inferred from homology"/>
<dbReference type="GO" id="GO:0006520">
    <property type="term" value="P:amino acid metabolic process"/>
    <property type="evidence" value="ECO:0007669"/>
    <property type="project" value="InterPro"/>
</dbReference>
<organism evidence="8 9">
    <name type="scientific">Salana multivorans</name>
    <dbReference type="NCBI Taxonomy" id="120377"/>
    <lineage>
        <taxon>Bacteria</taxon>
        <taxon>Bacillati</taxon>
        <taxon>Actinomycetota</taxon>
        <taxon>Actinomycetes</taxon>
        <taxon>Micrococcales</taxon>
        <taxon>Beutenbergiaceae</taxon>
        <taxon>Salana</taxon>
    </lineage>
</organism>
<keyword evidence="5" id="KW-0663">Pyridoxal phosphate</keyword>
<dbReference type="InterPro" id="IPR015424">
    <property type="entry name" value="PyrdxlP-dep_Trfase"/>
</dbReference>
<dbReference type="CDD" id="cd00609">
    <property type="entry name" value="AAT_like"/>
    <property type="match status" value="1"/>
</dbReference>
<dbReference type="InterPro" id="IPR004838">
    <property type="entry name" value="NHTrfase_class1_PyrdxlP-BS"/>
</dbReference>
<dbReference type="PANTHER" id="PTHR46383">
    <property type="entry name" value="ASPARTATE AMINOTRANSFERASE"/>
    <property type="match status" value="1"/>
</dbReference>
<dbReference type="Pfam" id="PF00155">
    <property type="entry name" value="Aminotran_1_2"/>
    <property type="match status" value="1"/>
</dbReference>
<gene>
    <name evidence="8" type="ORF">EDD28_0366</name>
</gene>
<keyword evidence="4 6" id="KW-0808">Transferase</keyword>
<evidence type="ECO:0000256" key="3">
    <source>
        <dbReference type="ARBA" id="ARBA00022576"/>
    </source>
</evidence>
<evidence type="ECO:0000313" key="8">
    <source>
        <dbReference type="EMBL" id="ROR95804.1"/>
    </source>
</evidence>
<evidence type="ECO:0000313" key="9">
    <source>
        <dbReference type="Proteomes" id="UP000275356"/>
    </source>
</evidence>
<dbReference type="InterPro" id="IPR015421">
    <property type="entry name" value="PyrdxlP-dep_Trfase_major"/>
</dbReference>
<evidence type="ECO:0000256" key="1">
    <source>
        <dbReference type="ARBA" id="ARBA00001933"/>
    </source>
</evidence>
<protein>
    <recommendedName>
        <fullName evidence="6">Aminotransferase</fullName>
        <ecNumber evidence="6">2.6.1.-</ecNumber>
    </recommendedName>
</protein>
<dbReference type="GO" id="GO:0030170">
    <property type="term" value="F:pyridoxal phosphate binding"/>
    <property type="evidence" value="ECO:0007669"/>
    <property type="project" value="InterPro"/>
</dbReference>
<dbReference type="InterPro" id="IPR050596">
    <property type="entry name" value="AspAT/PAT-like"/>
</dbReference>
<dbReference type="PANTHER" id="PTHR46383:SF1">
    <property type="entry name" value="ASPARTATE AMINOTRANSFERASE"/>
    <property type="match status" value="1"/>
</dbReference>
<feature type="domain" description="Aminotransferase class I/classII large" evidence="7">
    <location>
        <begin position="58"/>
        <end position="392"/>
    </location>
</feature>
<evidence type="ECO:0000256" key="6">
    <source>
        <dbReference type="RuleBase" id="RU000481"/>
    </source>
</evidence>